<comment type="caution">
    <text evidence="2">The sequence shown here is derived from an EMBL/GenBank/DDBJ whole genome shotgun (WGS) entry which is preliminary data.</text>
</comment>
<protein>
    <submittedName>
        <fullName evidence="2">Uncharacterized protein</fullName>
    </submittedName>
</protein>
<organism evidence="2 3">
    <name type="scientific">Agaricus bisporus var. burnettii</name>
    <dbReference type="NCBI Taxonomy" id="192524"/>
    <lineage>
        <taxon>Eukaryota</taxon>
        <taxon>Fungi</taxon>
        <taxon>Dikarya</taxon>
        <taxon>Basidiomycota</taxon>
        <taxon>Agaricomycotina</taxon>
        <taxon>Agaricomycetes</taxon>
        <taxon>Agaricomycetidae</taxon>
        <taxon>Agaricales</taxon>
        <taxon>Agaricineae</taxon>
        <taxon>Agaricaceae</taxon>
        <taxon>Agaricus</taxon>
    </lineage>
</organism>
<feature type="region of interest" description="Disordered" evidence="1">
    <location>
        <begin position="28"/>
        <end position="115"/>
    </location>
</feature>
<sequence length="191" mass="20068">MQDSQYPYGFAAPETQLLTGTAIHAYPQGHQGGSLAQSTSTVIHTHVPQPSTMPPPPVPSQALQKPSSVPDLDGSDTVGSQSANPSSTPQIMPSSYLSSQTAMSSSQASASAQPIDSANPLAEAGQTTAQTGQESFLHPMITALQEATSIYNLPLDVLEHVVGDVIREDGFISLVEKLSNMWKIKAIIVNS</sequence>
<dbReference type="EMBL" id="JABXXO010000003">
    <property type="protein sequence ID" value="KAF7782279.1"/>
    <property type="molecule type" value="Genomic_DNA"/>
</dbReference>
<feature type="compositionally biased region" description="Low complexity" evidence="1">
    <location>
        <begin position="94"/>
        <end position="115"/>
    </location>
</feature>
<proteinExistence type="predicted"/>
<dbReference type="Proteomes" id="UP000629468">
    <property type="component" value="Unassembled WGS sequence"/>
</dbReference>
<feature type="compositionally biased region" description="Polar residues" evidence="1">
    <location>
        <begin position="77"/>
        <end position="93"/>
    </location>
</feature>
<accession>A0A8H7KJ81</accession>
<evidence type="ECO:0000313" key="3">
    <source>
        <dbReference type="Proteomes" id="UP000629468"/>
    </source>
</evidence>
<evidence type="ECO:0000256" key="1">
    <source>
        <dbReference type="SAM" id="MobiDB-lite"/>
    </source>
</evidence>
<reference evidence="2 3" key="1">
    <citation type="journal article" name="Sci. Rep.">
        <title>Telomere-to-telomere assembled and centromere annotated genomes of the two main subspecies of the button mushroom Agaricus bisporus reveal especially polymorphic chromosome ends.</title>
        <authorList>
            <person name="Sonnenberg A.S.M."/>
            <person name="Sedaghat-Telgerd N."/>
            <person name="Lavrijssen B."/>
            <person name="Ohm R.A."/>
            <person name="Hendrickx P.M."/>
            <person name="Scholtmeijer K."/>
            <person name="Baars J.J.P."/>
            <person name="van Peer A."/>
        </authorList>
    </citation>
    <scope>NUCLEOTIDE SEQUENCE [LARGE SCALE GENOMIC DNA]</scope>
    <source>
        <strain evidence="2 3">H119_p4</strain>
    </source>
</reference>
<gene>
    <name evidence="2" type="ORF">Agabi119p4_1655</name>
</gene>
<evidence type="ECO:0000313" key="2">
    <source>
        <dbReference type="EMBL" id="KAF7782279.1"/>
    </source>
</evidence>
<name>A0A8H7KJ81_AGABI</name>
<dbReference type="AlphaFoldDB" id="A0A8H7KJ81"/>
<feature type="compositionally biased region" description="Polar residues" evidence="1">
    <location>
        <begin position="34"/>
        <end position="43"/>
    </location>
</feature>